<evidence type="ECO:0000313" key="2">
    <source>
        <dbReference type="Proteomes" id="UP000053512"/>
    </source>
</evidence>
<organism evidence="1 2">
    <name type="scientific">Kocuria rosea subsp. polaris</name>
    <dbReference type="NCBI Taxonomy" id="136273"/>
    <lineage>
        <taxon>Bacteria</taxon>
        <taxon>Bacillati</taxon>
        <taxon>Actinomycetota</taxon>
        <taxon>Actinomycetes</taxon>
        <taxon>Micrococcales</taxon>
        <taxon>Micrococcaceae</taxon>
        <taxon>Kocuria</taxon>
    </lineage>
</organism>
<dbReference type="PANTHER" id="PTHR36974">
    <property type="entry name" value="MEMBRANE PROTEIN-RELATED"/>
    <property type="match status" value="1"/>
</dbReference>
<name>A0A0W8IP41_KOCRO</name>
<protein>
    <recommendedName>
        <fullName evidence="3">DoxX family protein</fullName>
    </recommendedName>
</protein>
<gene>
    <name evidence="1" type="ORF">AVL61_02290</name>
</gene>
<sequence>MGAALCTTGTLHLARPALFDGLIPRSLPGAPRTWTLGSGAAELGVGALLLHPRTRRAGGWAAAALLVGVWPGNVTMAWRARRGSPARRAVTLARLPLQVPMIAAALRIARTG</sequence>
<dbReference type="STRING" id="136273.GY22_00255"/>
<reference evidence="2" key="1">
    <citation type="submission" date="2015-12" db="EMBL/GenBank/DDBJ databases">
        <authorList>
            <person name="Nair G.R."/>
            <person name="Kaur G."/>
            <person name="Mayilraj S."/>
        </authorList>
    </citation>
    <scope>NUCLEOTIDE SEQUENCE [LARGE SCALE GENOMIC DNA]</scope>
    <source>
        <strain evidence="2">CD08_4</strain>
    </source>
</reference>
<dbReference type="EMBL" id="LQBK01000004">
    <property type="protein sequence ID" value="KUG61841.1"/>
    <property type="molecule type" value="Genomic_DNA"/>
</dbReference>
<evidence type="ECO:0008006" key="3">
    <source>
        <dbReference type="Google" id="ProtNLM"/>
    </source>
</evidence>
<evidence type="ECO:0000313" key="1">
    <source>
        <dbReference type="EMBL" id="KUG61841.1"/>
    </source>
</evidence>
<comment type="caution">
    <text evidence="1">The sequence shown here is derived from an EMBL/GenBank/DDBJ whole genome shotgun (WGS) entry which is preliminary data.</text>
</comment>
<accession>A0A0W8IP41</accession>
<proteinExistence type="predicted"/>
<dbReference type="OrthoDB" id="3267646at2"/>
<dbReference type="AlphaFoldDB" id="A0A0W8IP41"/>
<dbReference type="PANTHER" id="PTHR36974:SF1">
    <property type="entry name" value="DOXX FAMILY MEMBRANE PROTEIN"/>
    <property type="match status" value="1"/>
</dbReference>
<dbReference type="Proteomes" id="UP000053512">
    <property type="component" value="Unassembled WGS sequence"/>
</dbReference>